<dbReference type="OrthoDB" id="9778801at2"/>
<reference evidence="1 2" key="1">
    <citation type="submission" date="2018-08" db="EMBL/GenBank/DDBJ databases">
        <title>Salinimonas sediminis sp. nov., a piezophilic bacterium isolated from a deep-sea sediment sample from the New Britain Trench.</title>
        <authorList>
            <person name="Cao J."/>
        </authorList>
    </citation>
    <scope>NUCLEOTIDE SEQUENCE [LARGE SCALE GENOMIC DNA]</scope>
    <source>
        <strain evidence="1 2">N102</strain>
    </source>
</reference>
<dbReference type="PANTHER" id="PTHR33973">
    <property type="entry name" value="OS07G0153300 PROTEIN"/>
    <property type="match status" value="1"/>
</dbReference>
<protein>
    <submittedName>
        <fullName evidence="1">DUF1365 domain-containing protein</fullName>
    </submittedName>
</protein>
<accession>A0A346NNR9</accession>
<dbReference type="PANTHER" id="PTHR33973:SF4">
    <property type="entry name" value="OS07G0153300 PROTEIN"/>
    <property type="match status" value="1"/>
</dbReference>
<proteinExistence type="predicted"/>
<dbReference type="Pfam" id="PF07103">
    <property type="entry name" value="DUF1365"/>
    <property type="match status" value="1"/>
</dbReference>
<dbReference type="InterPro" id="IPR010775">
    <property type="entry name" value="DUF1365"/>
</dbReference>
<evidence type="ECO:0000313" key="1">
    <source>
        <dbReference type="EMBL" id="AXR07176.1"/>
    </source>
</evidence>
<keyword evidence="2" id="KW-1185">Reference proteome</keyword>
<dbReference type="RefSeq" id="WP_117317321.1">
    <property type="nucleotide sequence ID" value="NZ_CP031769.1"/>
</dbReference>
<dbReference type="KEGG" id="salm:D0Y50_12955"/>
<organism evidence="1 2">
    <name type="scientific">Salinimonas sediminis</name>
    <dbReference type="NCBI Taxonomy" id="2303538"/>
    <lineage>
        <taxon>Bacteria</taxon>
        <taxon>Pseudomonadati</taxon>
        <taxon>Pseudomonadota</taxon>
        <taxon>Gammaproteobacteria</taxon>
        <taxon>Alteromonadales</taxon>
        <taxon>Alteromonadaceae</taxon>
        <taxon>Alteromonas/Salinimonas group</taxon>
        <taxon>Salinimonas</taxon>
    </lineage>
</organism>
<gene>
    <name evidence="1" type="ORF">D0Y50_12955</name>
</gene>
<evidence type="ECO:0000313" key="2">
    <source>
        <dbReference type="Proteomes" id="UP000262073"/>
    </source>
</evidence>
<dbReference type="EMBL" id="CP031769">
    <property type="protein sequence ID" value="AXR07176.1"/>
    <property type="molecule type" value="Genomic_DNA"/>
</dbReference>
<dbReference type="AlphaFoldDB" id="A0A346NNR9"/>
<name>A0A346NNR9_9ALTE</name>
<sequence length="255" mass="29348">MSPSALYSGTVYHERFRPTQHRFSYQIHLFWLNLDELERLESSVKHFSFMHRALVQFRSTDYLGIHNGNVKQAVLNKIVQLGGPSFKPAASDNGTADMQPACEVCMLGQLRTFGMYFSPVNFYFVRPAGASLFTHMLAEVSNTPWHERHYYLVDMATQDDTQKAFHVSPFNPMDMTYKWRISQPAAKFAMTMDCHQQDRDFSAGLQLHRAPLTSQSLKAALFKIPSMTVKTVTGIYWQALKLWLKRTPVYSHPNN</sequence>
<dbReference type="Proteomes" id="UP000262073">
    <property type="component" value="Chromosome"/>
</dbReference>